<comment type="catalytic activity">
    <reaction evidence="7">
        <text>2 GTP = 3',3'-c-di-GMP + 2 diphosphate</text>
        <dbReference type="Rhea" id="RHEA:24898"/>
        <dbReference type="ChEBI" id="CHEBI:33019"/>
        <dbReference type="ChEBI" id="CHEBI:37565"/>
        <dbReference type="ChEBI" id="CHEBI:58805"/>
        <dbReference type="EC" id="2.7.7.65"/>
    </reaction>
</comment>
<dbReference type="NCBIfam" id="TIGR00254">
    <property type="entry name" value="GGDEF"/>
    <property type="match status" value="1"/>
</dbReference>
<proteinExistence type="predicted"/>
<comment type="caution">
    <text evidence="10">The sequence shown here is derived from an EMBL/GenBank/DDBJ whole genome shotgun (WGS) entry which is preliminary data.</text>
</comment>
<feature type="transmembrane region" description="Helical" evidence="8">
    <location>
        <begin position="6"/>
        <end position="26"/>
    </location>
</feature>
<feature type="transmembrane region" description="Helical" evidence="8">
    <location>
        <begin position="69"/>
        <end position="96"/>
    </location>
</feature>
<dbReference type="GO" id="GO:0052621">
    <property type="term" value="F:diguanylate cyclase activity"/>
    <property type="evidence" value="ECO:0007669"/>
    <property type="project" value="UniProtKB-EC"/>
</dbReference>
<dbReference type="InterPro" id="IPR050469">
    <property type="entry name" value="Diguanylate_Cyclase"/>
</dbReference>
<keyword evidence="10" id="KW-0548">Nucleotidyltransferase</keyword>
<dbReference type="SUPFAM" id="SSF55073">
    <property type="entry name" value="Nucleotide cyclase"/>
    <property type="match status" value="1"/>
</dbReference>
<dbReference type="CDD" id="cd01949">
    <property type="entry name" value="GGDEF"/>
    <property type="match status" value="1"/>
</dbReference>
<evidence type="ECO:0000256" key="6">
    <source>
        <dbReference type="ARBA" id="ARBA00023136"/>
    </source>
</evidence>
<evidence type="ECO:0000256" key="1">
    <source>
        <dbReference type="ARBA" id="ARBA00004651"/>
    </source>
</evidence>
<keyword evidence="3" id="KW-1003">Cell membrane</keyword>
<dbReference type="Pfam" id="PF07694">
    <property type="entry name" value="5TM-5TMR_LYT"/>
    <property type="match status" value="1"/>
</dbReference>
<keyword evidence="5 8" id="KW-1133">Transmembrane helix</keyword>
<keyword evidence="10" id="KW-0808">Transferase</keyword>
<organism evidence="10 11">
    <name type="scientific">Fulvimarina uroteuthidis</name>
    <dbReference type="NCBI Taxonomy" id="3098149"/>
    <lineage>
        <taxon>Bacteria</taxon>
        <taxon>Pseudomonadati</taxon>
        <taxon>Pseudomonadota</taxon>
        <taxon>Alphaproteobacteria</taxon>
        <taxon>Hyphomicrobiales</taxon>
        <taxon>Aurantimonadaceae</taxon>
        <taxon>Fulvimarina</taxon>
    </lineage>
</organism>
<dbReference type="SMART" id="SM00267">
    <property type="entry name" value="GGDEF"/>
    <property type="match status" value="1"/>
</dbReference>
<evidence type="ECO:0000256" key="3">
    <source>
        <dbReference type="ARBA" id="ARBA00022475"/>
    </source>
</evidence>
<evidence type="ECO:0000313" key="10">
    <source>
        <dbReference type="EMBL" id="MDY8110855.1"/>
    </source>
</evidence>
<evidence type="ECO:0000256" key="5">
    <source>
        <dbReference type="ARBA" id="ARBA00022989"/>
    </source>
</evidence>
<protein>
    <recommendedName>
        <fullName evidence="2">diguanylate cyclase</fullName>
        <ecNumber evidence="2">2.7.7.65</ecNumber>
    </recommendedName>
</protein>
<gene>
    <name evidence="10" type="ORF">U0C82_17080</name>
</gene>
<evidence type="ECO:0000256" key="4">
    <source>
        <dbReference type="ARBA" id="ARBA00022692"/>
    </source>
</evidence>
<dbReference type="PROSITE" id="PS50887">
    <property type="entry name" value="GGDEF"/>
    <property type="match status" value="1"/>
</dbReference>
<keyword evidence="11" id="KW-1185">Reference proteome</keyword>
<evidence type="ECO:0000313" key="11">
    <source>
        <dbReference type="Proteomes" id="UP001294412"/>
    </source>
</evidence>
<keyword evidence="4 8" id="KW-0812">Transmembrane</keyword>
<evidence type="ECO:0000256" key="2">
    <source>
        <dbReference type="ARBA" id="ARBA00012528"/>
    </source>
</evidence>
<dbReference type="InterPro" id="IPR011620">
    <property type="entry name" value="Sig_transdc_His_kinase_LytS_TM"/>
</dbReference>
<name>A0ABU5I656_9HYPH</name>
<evidence type="ECO:0000256" key="8">
    <source>
        <dbReference type="SAM" id="Phobius"/>
    </source>
</evidence>
<reference evidence="10 11" key="1">
    <citation type="submission" date="2023-12" db="EMBL/GenBank/DDBJ databases">
        <title>Description of Novel Strain Fulvimarina sp. 2208YS6-2-32 isolated from Uroteuthis (Photololigo) edulis.</title>
        <authorList>
            <person name="Park J.-S."/>
        </authorList>
    </citation>
    <scope>NUCLEOTIDE SEQUENCE [LARGE SCALE GENOMIC DNA]</scope>
    <source>
        <strain evidence="10 11">2208YS6-2-32</strain>
    </source>
</reference>
<feature type="transmembrane region" description="Helical" evidence="8">
    <location>
        <begin position="134"/>
        <end position="155"/>
    </location>
</feature>
<dbReference type="EMBL" id="JAXLPB010000006">
    <property type="protein sequence ID" value="MDY8110855.1"/>
    <property type="molecule type" value="Genomic_DNA"/>
</dbReference>
<evidence type="ECO:0000259" key="9">
    <source>
        <dbReference type="PROSITE" id="PS50887"/>
    </source>
</evidence>
<dbReference type="PANTHER" id="PTHR45138:SF9">
    <property type="entry name" value="DIGUANYLATE CYCLASE DGCM-RELATED"/>
    <property type="match status" value="1"/>
</dbReference>
<dbReference type="InterPro" id="IPR043128">
    <property type="entry name" value="Rev_trsase/Diguanyl_cyclase"/>
</dbReference>
<dbReference type="Gene3D" id="3.30.70.270">
    <property type="match status" value="1"/>
</dbReference>
<evidence type="ECO:0000256" key="7">
    <source>
        <dbReference type="ARBA" id="ARBA00034247"/>
    </source>
</evidence>
<dbReference type="Pfam" id="PF00990">
    <property type="entry name" value="GGDEF"/>
    <property type="match status" value="1"/>
</dbReference>
<accession>A0ABU5I656</accession>
<feature type="transmembrane region" description="Helical" evidence="8">
    <location>
        <begin position="102"/>
        <end position="122"/>
    </location>
</feature>
<sequence>MHFELILMHLEGLGLLAMLSIAYGAIRRSGFGVHKQRMLFGCATALAAGLALADRTDLGNGVFVDNRSLIVGIGAAFGGPFTALIAGSATGIFRFWLGGNGMVTGLCALVTASAAGLGWHYLLFRHGRVETYSLFMLGLGIATHAAVVLFIPGALPQETRALMMGSMMASSIVSAWVLGALMVREEHLIRHEAKLLDLASFDPLTKVANRRAYDLAVESLGQAEEIAPYSILIIDLDHFKAVNDRYGHAAGDLVLQAVAAKLKLAAGETATVARFGGEEFVVLLKETSHDAASAIAERIRRQVEDWPRTGTGDVIAVTASVGLATAGTGSSPDDVLRQADSALYDAKQSGRNCVRSYRPPKPVDAPASRAGDVATRMLYANAS</sequence>
<keyword evidence="6 8" id="KW-0472">Membrane</keyword>
<dbReference type="InterPro" id="IPR029787">
    <property type="entry name" value="Nucleotide_cyclase"/>
</dbReference>
<feature type="transmembrane region" description="Helical" evidence="8">
    <location>
        <begin position="161"/>
        <end position="183"/>
    </location>
</feature>
<dbReference type="Proteomes" id="UP001294412">
    <property type="component" value="Unassembled WGS sequence"/>
</dbReference>
<dbReference type="EC" id="2.7.7.65" evidence="2"/>
<dbReference type="InterPro" id="IPR000160">
    <property type="entry name" value="GGDEF_dom"/>
</dbReference>
<comment type="subcellular location">
    <subcellularLocation>
        <location evidence="1">Cell membrane</location>
        <topology evidence="1">Multi-pass membrane protein</topology>
    </subcellularLocation>
</comment>
<feature type="domain" description="GGDEF" evidence="9">
    <location>
        <begin position="227"/>
        <end position="359"/>
    </location>
</feature>
<dbReference type="PANTHER" id="PTHR45138">
    <property type="entry name" value="REGULATORY COMPONENTS OF SENSORY TRANSDUCTION SYSTEM"/>
    <property type="match status" value="1"/>
</dbReference>
<dbReference type="RefSeq" id="WP_322188804.1">
    <property type="nucleotide sequence ID" value="NZ_JAXLPB010000006.1"/>
</dbReference>